<sequence>GLVLINSDSTRVTHLVIVSESPNRAAAYARSRI</sequence>
<dbReference type="Proteomes" id="UP000188268">
    <property type="component" value="Unassembled WGS sequence"/>
</dbReference>
<organism evidence="1 2">
    <name type="scientific">Corchorus capsularis</name>
    <name type="common">Jute</name>
    <dbReference type="NCBI Taxonomy" id="210143"/>
    <lineage>
        <taxon>Eukaryota</taxon>
        <taxon>Viridiplantae</taxon>
        <taxon>Streptophyta</taxon>
        <taxon>Embryophyta</taxon>
        <taxon>Tracheophyta</taxon>
        <taxon>Spermatophyta</taxon>
        <taxon>Magnoliopsida</taxon>
        <taxon>eudicotyledons</taxon>
        <taxon>Gunneridae</taxon>
        <taxon>Pentapetalae</taxon>
        <taxon>rosids</taxon>
        <taxon>malvids</taxon>
        <taxon>Malvales</taxon>
        <taxon>Malvaceae</taxon>
        <taxon>Grewioideae</taxon>
        <taxon>Apeibeae</taxon>
        <taxon>Corchorus</taxon>
    </lineage>
</organism>
<dbReference type="Gramene" id="OMO51198">
    <property type="protein sequence ID" value="OMO51198"/>
    <property type="gene ID" value="CCACVL1_29939"/>
</dbReference>
<comment type="caution">
    <text evidence="1">The sequence shown here is derived from an EMBL/GenBank/DDBJ whole genome shotgun (WGS) entry which is preliminary data.</text>
</comment>
<proteinExistence type="predicted"/>
<gene>
    <name evidence="1" type="ORF">CCACVL1_29939</name>
</gene>
<accession>A0A1R3FZD5</accession>
<dbReference type="AlphaFoldDB" id="A0A1R3FZD5"/>
<reference evidence="1 2" key="1">
    <citation type="submission" date="2013-09" db="EMBL/GenBank/DDBJ databases">
        <title>Corchorus capsularis genome sequencing.</title>
        <authorList>
            <person name="Alam M."/>
            <person name="Haque M.S."/>
            <person name="Islam M.S."/>
            <person name="Emdad E.M."/>
            <person name="Islam M.M."/>
            <person name="Ahmed B."/>
            <person name="Halim A."/>
            <person name="Hossen Q.M.M."/>
            <person name="Hossain M.Z."/>
            <person name="Ahmed R."/>
            <person name="Khan M.M."/>
            <person name="Islam R."/>
            <person name="Rashid M.M."/>
            <person name="Khan S.A."/>
            <person name="Rahman M.S."/>
            <person name="Alam M."/>
        </authorList>
    </citation>
    <scope>NUCLEOTIDE SEQUENCE [LARGE SCALE GENOMIC DNA]</scope>
    <source>
        <strain evidence="2">cv. CVL-1</strain>
        <tissue evidence="1">Whole seedling</tissue>
    </source>
</reference>
<protein>
    <submittedName>
        <fullName evidence="1">Uncharacterized protein</fullName>
    </submittedName>
</protein>
<evidence type="ECO:0000313" key="1">
    <source>
        <dbReference type="EMBL" id="OMO51198.1"/>
    </source>
</evidence>
<name>A0A1R3FZD5_COCAP</name>
<feature type="non-terminal residue" evidence="1">
    <location>
        <position position="1"/>
    </location>
</feature>
<dbReference type="EMBL" id="AWWV01015917">
    <property type="protein sequence ID" value="OMO51198.1"/>
    <property type="molecule type" value="Genomic_DNA"/>
</dbReference>
<evidence type="ECO:0000313" key="2">
    <source>
        <dbReference type="Proteomes" id="UP000188268"/>
    </source>
</evidence>
<keyword evidence="2" id="KW-1185">Reference proteome</keyword>